<evidence type="ECO:0000256" key="7">
    <source>
        <dbReference type="ARBA" id="ARBA00023136"/>
    </source>
</evidence>
<keyword evidence="11" id="KW-0175">Coiled coil</keyword>
<evidence type="ECO:0000256" key="10">
    <source>
        <dbReference type="RuleBase" id="RU000405"/>
    </source>
</evidence>
<dbReference type="InterPro" id="IPR000700">
    <property type="entry name" value="PAS-assoc_C"/>
</dbReference>
<dbReference type="NCBIfam" id="TIGR00229">
    <property type="entry name" value="sensory_box"/>
    <property type="match status" value="1"/>
</dbReference>
<organism evidence="16 17">
    <name type="scientific">Floridaenema evergladense BLCC-F167</name>
    <dbReference type="NCBI Taxonomy" id="3153639"/>
    <lineage>
        <taxon>Bacteria</taxon>
        <taxon>Bacillati</taxon>
        <taxon>Cyanobacteriota</taxon>
        <taxon>Cyanophyceae</taxon>
        <taxon>Oscillatoriophycideae</taxon>
        <taxon>Aerosakkonematales</taxon>
        <taxon>Aerosakkonemataceae</taxon>
        <taxon>Floridanema</taxon>
        <taxon>Floridanema evergladense</taxon>
    </lineage>
</organism>
<dbReference type="InterPro" id="IPR001789">
    <property type="entry name" value="Sig_transdc_resp-reg_receiver"/>
</dbReference>
<dbReference type="CDD" id="cd00130">
    <property type="entry name" value="PAS"/>
    <property type="match status" value="1"/>
</dbReference>
<keyword evidence="5" id="KW-0418">Kinase</keyword>
<dbReference type="InterPro" id="IPR018297">
    <property type="entry name" value="A/G_cyclase_CS"/>
</dbReference>
<dbReference type="SMART" id="SM00086">
    <property type="entry name" value="PAC"/>
    <property type="match status" value="1"/>
</dbReference>
<dbReference type="PANTHER" id="PTHR11920:SF335">
    <property type="entry name" value="GUANYLATE CYCLASE"/>
    <property type="match status" value="1"/>
</dbReference>
<feature type="domain" description="PAS" evidence="13">
    <location>
        <begin position="335"/>
        <end position="376"/>
    </location>
</feature>
<dbReference type="SMART" id="SM00065">
    <property type="entry name" value="GAF"/>
    <property type="match status" value="1"/>
</dbReference>
<dbReference type="InterPro" id="IPR029016">
    <property type="entry name" value="GAF-like_dom_sf"/>
</dbReference>
<dbReference type="Pfam" id="PF00211">
    <property type="entry name" value="Guanylate_cyc"/>
    <property type="match status" value="1"/>
</dbReference>
<name>A0ABV4WV63_9CYAN</name>
<keyword evidence="2" id="KW-0808">Transferase</keyword>
<evidence type="ECO:0000256" key="1">
    <source>
        <dbReference type="ARBA" id="ARBA00004370"/>
    </source>
</evidence>
<evidence type="ECO:0000313" key="16">
    <source>
        <dbReference type="EMBL" id="MFB2839004.1"/>
    </source>
</evidence>
<keyword evidence="3" id="KW-0812">Transmembrane</keyword>
<evidence type="ECO:0000256" key="6">
    <source>
        <dbReference type="ARBA" id="ARBA00022989"/>
    </source>
</evidence>
<accession>A0ABV4WV63</accession>
<feature type="domain" description="Response regulatory" evidence="12">
    <location>
        <begin position="16"/>
        <end position="132"/>
    </location>
</feature>
<evidence type="ECO:0000256" key="11">
    <source>
        <dbReference type="SAM" id="Coils"/>
    </source>
</evidence>
<dbReference type="RefSeq" id="WP_413281292.1">
    <property type="nucleotide sequence ID" value="NZ_JBHFNT010000288.1"/>
</dbReference>
<evidence type="ECO:0000256" key="9">
    <source>
        <dbReference type="PROSITE-ProRule" id="PRU00169"/>
    </source>
</evidence>
<dbReference type="PROSITE" id="PS50110">
    <property type="entry name" value="RESPONSE_REGULATORY"/>
    <property type="match status" value="1"/>
</dbReference>
<dbReference type="PROSITE" id="PS50112">
    <property type="entry name" value="PAS"/>
    <property type="match status" value="1"/>
</dbReference>
<feature type="coiled-coil region" evidence="11">
    <location>
        <begin position="131"/>
        <end position="161"/>
    </location>
</feature>
<evidence type="ECO:0000256" key="8">
    <source>
        <dbReference type="ARBA" id="ARBA00023239"/>
    </source>
</evidence>
<evidence type="ECO:0000256" key="5">
    <source>
        <dbReference type="ARBA" id="ARBA00022777"/>
    </source>
</evidence>
<comment type="caution">
    <text evidence="16">The sequence shown here is derived from an EMBL/GenBank/DDBJ whole genome shotgun (WGS) entry which is preliminary data.</text>
</comment>
<gene>
    <name evidence="16" type="ORF">ACE1CA_31320</name>
</gene>
<keyword evidence="4" id="KW-0547">Nucleotide-binding</keyword>
<dbReference type="Pfam" id="PF13185">
    <property type="entry name" value="GAF_2"/>
    <property type="match status" value="1"/>
</dbReference>
<dbReference type="Proteomes" id="UP001576780">
    <property type="component" value="Unassembled WGS sequence"/>
</dbReference>
<dbReference type="CDD" id="cd07302">
    <property type="entry name" value="CHD"/>
    <property type="match status" value="1"/>
</dbReference>
<dbReference type="InterPro" id="IPR000014">
    <property type="entry name" value="PAS"/>
</dbReference>
<evidence type="ECO:0000256" key="4">
    <source>
        <dbReference type="ARBA" id="ARBA00022741"/>
    </source>
</evidence>
<dbReference type="PROSITE" id="PS00452">
    <property type="entry name" value="GUANYLATE_CYCLASE_1"/>
    <property type="match status" value="1"/>
</dbReference>
<dbReference type="Gene3D" id="3.30.450.40">
    <property type="match status" value="1"/>
</dbReference>
<keyword evidence="9" id="KW-0597">Phosphoprotein</keyword>
<dbReference type="PROSITE" id="PS50125">
    <property type="entry name" value="GUANYLATE_CYCLASE_2"/>
    <property type="match status" value="1"/>
</dbReference>
<evidence type="ECO:0000259" key="12">
    <source>
        <dbReference type="PROSITE" id="PS50110"/>
    </source>
</evidence>
<dbReference type="InterPro" id="IPR035965">
    <property type="entry name" value="PAS-like_dom_sf"/>
</dbReference>
<dbReference type="PROSITE" id="PS50113">
    <property type="entry name" value="PAC"/>
    <property type="match status" value="1"/>
</dbReference>
<dbReference type="InterPro" id="IPR050401">
    <property type="entry name" value="Cyclic_nucleotide_synthase"/>
</dbReference>
<dbReference type="InterPro" id="IPR003018">
    <property type="entry name" value="GAF"/>
</dbReference>
<evidence type="ECO:0000313" key="17">
    <source>
        <dbReference type="Proteomes" id="UP001576780"/>
    </source>
</evidence>
<comment type="similarity">
    <text evidence="10">Belongs to the adenylyl cyclase class-4/guanylyl cyclase family.</text>
</comment>
<keyword evidence="6" id="KW-1133">Transmembrane helix</keyword>
<evidence type="ECO:0000259" key="13">
    <source>
        <dbReference type="PROSITE" id="PS50112"/>
    </source>
</evidence>
<dbReference type="Gene3D" id="3.30.70.1230">
    <property type="entry name" value="Nucleotide cyclase"/>
    <property type="match status" value="1"/>
</dbReference>
<feature type="modified residue" description="4-aspartylphosphate" evidence="9">
    <location>
        <position position="65"/>
    </location>
</feature>
<dbReference type="SMART" id="SM00091">
    <property type="entry name" value="PAS"/>
    <property type="match status" value="1"/>
</dbReference>
<sequence length="674" mass="75648">MNQQQELQINPETTANILIVDDTPDNLRLLSTMLAGQGYYVRKAINGQMALKAAEMSPPDLILLDVNMPLMNGYEVCQALKANPITSKIPVIFISALDQVIDKIKAFEVGGVDYITKPFHIEEVLARINNQLNQKKLSEQLESKNQQLQAEISDRRKAEIKIRLLLAATQAISRAEKFDTAIEVILHLICKTIGWDFGEAWIPNSDRQLLECSPAWYASEPELETFRQASLQFTFAYNIGLPGRIWRYRQPEWIENLATESPENFYRQEMVVAVGLNSCFSVPILLGDEVLAVLVFFKKARAQEEANLLELVSAVATQLGSLIQRKRAEEALRLAEQRYHSIVENAVDGIFQSTPSGRYISANPALAKIYGYDSPEELIAVLSNISHQLYVDSDRRQEFVKKMEEEHAVYGFESLIRRKDGKVIWISENARAVRDSTGKLLYYEGTVSDITVRKVAQEALRYQKEQTEELLLNILPQPIAERLQTEQGTIADNFENVTVLFADLVGFTELSANTSPRELVENLNIVFSEFDRLAEHYGLEKIKTIGDAYMAVAGLPTSRPDHAEAAAEMALDMLIKIAEFNSKAGTTFNLRIGLNTGPVIAGVIGIKKFSYDLWGDTVNTASRMESQGIPGAIQVSDRTYFLLKGKYELTKRGTIYIKGKGEMVTYLLGGKQQN</sequence>
<proteinExistence type="inferred from homology"/>
<dbReference type="CDD" id="cd19920">
    <property type="entry name" value="REC_PA4781-like"/>
    <property type="match status" value="1"/>
</dbReference>
<reference evidence="16 17" key="1">
    <citation type="submission" date="2024-09" db="EMBL/GenBank/DDBJ databases">
        <title>Floridaenema gen nov. (Aerosakkonemataceae, Aerosakkonematales ord. nov., Cyanobacteria) from benthic tropical and subtropical fresh waters, with the description of four new species.</title>
        <authorList>
            <person name="Moretto J.A."/>
            <person name="Berthold D.E."/>
            <person name="Lefler F.W."/>
            <person name="Huang I.-S."/>
            <person name="Laughinghouse H. IV."/>
        </authorList>
    </citation>
    <scope>NUCLEOTIDE SEQUENCE [LARGE SCALE GENOMIC DNA]</scope>
    <source>
        <strain evidence="16 17">BLCC-F167</strain>
    </source>
</reference>
<dbReference type="SUPFAM" id="SSF55785">
    <property type="entry name" value="PYP-like sensor domain (PAS domain)"/>
    <property type="match status" value="1"/>
</dbReference>
<evidence type="ECO:0000259" key="14">
    <source>
        <dbReference type="PROSITE" id="PS50113"/>
    </source>
</evidence>
<dbReference type="SUPFAM" id="SSF55781">
    <property type="entry name" value="GAF domain-like"/>
    <property type="match status" value="1"/>
</dbReference>
<dbReference type="SUPFAM" id="SSF55073">
    <property type="entry name" value="Nucleotide cyclase"/>
    <property type="match status" value="1"/>
</dbReference>
<dbReference type="Pfam" id="PF13426">
    <property type="entry name" value="PAS_9"/>
    <property type="match status" value="1"/>
</dbReference>
<evidence type="ECO:0000259" key="15">
    <source>
        <dbReference type="PROSITE" id="PS50125"/>
    </source>
</evidence>
<dbReference type="SUPFAM" id="SSF52172">
    <property type="entry name" value="CheY-like"/>
    <property type="match status" value="1"/>
</dbReference>
<keyword evidence="17" id="KW-1185">Reference proteome</keyword>
<dbReference type="SMART" id="SM00448">
    <property type="entry name" value="REC"/>
    <property type="match status" value="1"/>
</dbReference>
<protein>
    <submittedName>
        <fullName evidence="16">Adenylate/guanylate cyclase domain-containing protein</fullName>
    </submittedName>
</protein>
<feature type="domain" description="PAC" evidence="14">
    <location>
        <begin position="410"/>
        <end position="462"/>
    </location>
</feature>
<dbReference type="PANTHER" id="PTHR11920">
    <property type="entry name" value="GUANYLYL CYCLASE"/>
    <property type="match status" value="1"/>
</dbReference>
<keyword evidence="7" id="KW-0472">Membrane</keyword>
<dbReference type="InterPro" id="IPR001054">
    <property type="entry name" value="A/G_cyclase"/>
</dbReference>
<dbReference type="SMART" id="SM00044">
    <property type="entry name" value="CYCc"/>
    <property type="match status" value="1"/>
</dbReference>
<keyword evidence="8 10" id="KW-0456">Lyase</keyword>
<comment type="subcellular location">
    <subcellularLocation>
        <location evidence="1">Membrane</location>
    </subcellularLocation>
</comment>
<dbReference type="InterPro" id="IPR011006">
    <property type="entry name" value="CheY-like_superfamily"/>
</dbReference>
<dbReference type="EMBL" id="JBHFNT010000288">
    <property type="protein sequence ID" value="MFB2839004.1"/>
    <property type="molecule type" value="Genomic_DNA"/>
</dbReference>
<evidence type="ECO:0000256" key="2">
    <source>
        <dbReference type="ARBA" id="ARBA00022679"/>
    </source>
</evidence>
<dbReference type="InterPro" id="IPR001610">
    <property type="entry name" value="PAC"/>
</dbReference>
<dbReference type="Pfam" id="PF00072">
    <property type="entry name" value="Response_reg"/>
    <property type="match status" value="1"/>
</dbReference>
<dbReference type="Gene3D" id="3.40.50.2300">
    <property type="match status" value="1"/>
</dbReference>
<dbReference type="InterPro" id="IPR029787">
    <property type="entry name" value="Nucleotide_cyclase"/>
</dbReference>
<evidence type="ECO:0000256" key="3">
    <source>
        <dbReference type="ARBA" id="ARBA00022692"/>
    </source>
</evidence>
<feature type="domain" description="Guanylate cyclase" evidence="15">
    <location>
        <begin position="498"/>
        <end position="625"/>
    </location>
</feature>
<dbReference type="Gene3D" id="3.30.450.20">
    <property type="entry name" value="PAS domain"/>
    <property type="match status" value="1"/>
</dbReference>